<organism evidence="2 3">
    <name type="scientific">Streptomyces minutiscleroticus</name>
    <dbReference type="NCBI Taxonomy" id="68238"/>
    <lineage>
        <taxon>Bacteria</taxon>
        <taxon>Bacillati</taxon>
        <taxon>Actinomycetota</taxon>
        <taxon>Actinomycetes</taxon>
        <taxon>Kitasatosporales</taxon>
        <taxon>Streptomycetaceae</taxon>
        <taxon>Streptomyces</taxon>
    </lineage>
</organism>
<evidence type="ECO:0000313" key="3">
    <source>
        <dbReference type="Proteomes" id="UP000619244"/>
    </source>
</evidence>
<sequence length="89" mass="10028">MLVRLACIAVTHAFTALRPIPMSDHDKDVEILALRHRLAVLHRRPGDQRLGFQAADRVFLTTAAGSPRLRDPIRGRSPQPVVRRTEVSR</sequence>
<name>A0A918NQB1_9ACTN</name>
<evidence type="ECO:0000313" key="2">
    <source>
        <dbReference type="EMBL" id="GGX86750.1"/>
    </source>
</evidence>
<protein>
    <submittedName>
        <fullName evidence="2">Uncharacterized protein</fullName>
    </submittedName>
</protein>
<evidence type="ECO:0000256" key="1">
    <source>
        <dbReference type="SAM" id="MobiDB-lite"/>
    </source>
</evidence>
<comment type="caution">
    <text evidence="2">The sequence shown here is derived from an EMBL/GenBank/DDBJ whole genome shotgun (WGS) entry which is preliminary data.</text>
</comment>
<dbReference type="EMBL" id="BMVU01000024">
    <property type="protein sequence ID" value="GGX86750.1"/>
    <property type="molecule type" value="Genomic_DNA"/>
</dbReference>
<reference evidence="2" key="1">
    <citation type="journal article" date="2014" name="Int. J. Syst. Evol. Microbiol.">
        <title>Complete genome sequence of Corynebacterium casei LMG S-19264T (=DSM 44701T), isolated from a smear-ripened cheese.</title>
        <authorList>
            <consortium name="US DOE Joint Genome Institute (JGI-PGF)"/>
            <person name="Walter F."/>
            <person name="Albersmeier A."/>
            <person name="Kalinowski J."/>
            <person name="Ruckert C."/>
        </authorList>
    </citation>
    <scope>NUCLEOTIDE SEQUENCE</scope>
    <source>
        <strain evidence="2">JCM 4790</strain>
    </source>
</reference>
<feature type="region of interest" description="Disordered" evidence="1">
    <location>
        <begin position="69"/>
        <end position="89"/>
    </location>
</feature>
<proteinExistence type="predicted"/>
<reference evidence="2" key="2">
    <citation type="submission" date="2020-09" db="EMBL/GenBank/DDBJ databases">
        <authorList>
            <person name="Sun Q."/>
            <person name="Ohkuma M."/>
        </authorList>
    </citation>
    <scope>NUCLEOTIDE SEQUENCE</scope>
    <source>
        <strain evidence="2">JCM 4790</strain>
    </source>
</reference>
<keyword evidence="3" id="KW-1185">Reference proteome</keyword>
<dbReference type="Proteomes" id="UP000619244">
    <property type="component" value="Unassembled WGS sequence"/>
</dbReference>
<dbReference type="RefSeq" id="WP_190192177.1">
    <property type="nucleotide sequence ID" value="NZ_BMVU01000024.1"/>
</dbReference>
<accession>A0A918NQB1</accession>
<gene>
    <name evidence="2" type="ORF">GCM10010358_46000</name>
</gene>
<dbReference type="AlphaFoldDB" id="A0A918NQB1"/>